<protein>
    <submittedName>
        <fullName evidence="1">Uncharacterized protein</fullName>
    </submittedName>
</protein>
<dbReference type="EMBL" id="JBEDUW010000007">
    <property type="protein sequence ID" value="KAK9912478.1"/>
    <property type="molecule type" value="Genomic_DNA"/>
</dbReference>
<gene>
    <name evidence="1" type="ORF">M0R45_036340</name>
</gene>
<dbReference type="AlphaFoldDB" id="A0AAW1VVT9"/>
<dbReference type="Proteomes" id="UP001457282">
    <property type="component" value="Unassembled WGS sequence"/>
</dbReference>
<evidence type="ECO:0000313" key="2">
    <source>
        <dbReference type="Proteomes" id="UP001457282"/>
    </source>
</evidence>
<keyword evidence="2" id="KW-1185">Reference proteome</keyword>
<comment type="caution">
    <text evidence="1">The sequence shown here is derived from an EMBL/GenBank/DDBJ whole genome shotgun (WGS) entry which is preliminary data.</text>
</comment>
<reference evidence="1 2" key="1">
    <citation type="journal article" date="2023" name="G3 (Bethesda)">
        <title>A chromosome-length genome assembly and annotation of blackberry (Rubus argutus, cv. 'Hillquist').</title>
        <authorList>
            <person name="Bruna T."/>
            <person name="Aryal R."/>
            <person name="Dudchenko O."/>
            <person name="Sargent D.J."/>
            <person name="Mead D."/>
            <person name="Buti M."/>
            <person name="Cavallini A."/>
            <person name="Hytonen T."/>
            <person name="Andres J."/>
            <person name="Pham M."/>
            <person name="Weisz D."/>
            <person name="Mascagni F."/>
            <person name="Usai G."/>
            <person name="Natali L."/>
            <person name="Bassil N."/>
            <person name="Fernandez G.E."/>
            <person name="Lomsadze A."/>
            <person name="Armour M."/>
            <person name="Olukolu B."/>
            <person name="Poorten T."/>
            <person name="Britton C."/>
            <person name="Davik J."/>
            <person name="Ashrafi H."/>
            <person name="Aiden E.L."/>
            <person name="Borodovsky M."/>
            <person name="Worthington M."/>
        </authorList>
    </citation>
    <scope>NUCLEOTIDE SEQUENCE [LARGE SCALE GENOMIC DNA]</scope>
    <source>
        <strain evidence="1">PI 553951</strain>
    </source>
</reference>
<name>A0AAW1VVT9_RUBAR</name>
<evidence type="ECO:0000313" key="1">
    <source>
        <dbReference type="EMBL" id="KAK9912478.1"/>
    </source>
</evidence>
<proteinExistence type="predicted"/>
<accession>A0AAW1VVT9</accession>
<sequence length="66" mass="7223">MVKKGESCHGRSCGFGIELWLWGRDLWAEIGIDWYLWIALGEIGDGDVDWAQGSGGYGIAALIHGE</sequence>
<organism evidence="1 2">
    <name type="scientific">Rubus argutus</name>
    <name type="common">Southern blackberry</name>
    <dbReference type="NCBI Taxonomy" id="59490"/>
    <lineage>
        <taxon>Eukaryota</taxon>
        <taxon>Viridiplantae</taxon>
        <taxon>Streptophyta</taxon>
        <taxon>Embryophyta</taxon>
        <taxon>Tracheophyta</taxon>
        <taxon>Spermatophyta</taxon>
        <taxon>Magnoliopsida</taxon>
        <taxon>eudicotyledons</taxon>
        <taxon>Gunneridae</taxon>
        <taxon>Pentapetalae</taxon>
        <taxon>rosids</taxon>
        <taxon>fabids</taxon>
        <taxon>Rosales</taxon>
        <taxon>Rosaceae</taxon>
        <taxon>Rosoideae</taxon>
        <taxon>Rosoideae incertae sedis</taxon>
        <taxon>Rubus</taxon>
    </lineage>
</organism>